<reference evidence="5 6" key="1">
    <citation type="submission" date="2018-09" db="EMBL/GenBank/DDBJ databases">
        <title>Glutamicibacter mishrai S5-52T (LMG 29155T = KCTC 39846T).</title>
        <authorList>
            <person name="Das S.K."/>
        </authorList>
    </citation>
    <scope>NUCLEOTIDE SEQUENCE [LARGE SCALE GENOMIC DNA]</scope>
    <source>
        <strain evidence="5 6">S5-52</strain>
    </source>
</reference>
<evidence type="ECO:0000313" key="5">
    <source>
        <dbReference type="EMBL" id="QIV86515.1"/>
    </source>
</evidence>
<keyword evidence="1" id="KW-0479">Metal-binding</keyword>
<dbReference type="EMBL" id="CP032549">
    <property type="protein sequence ID" value="QIV86515.1"/>
    <property type="molecule type" value="Genomic_DNA"/>
</dbReference>
<evidence type="ECO:0000256" key="1">
    <source>
        <dbReference type="ARBA" id="ARBA00022723"/>
    </source>
</evidence>
<dbReference type="InterPro" id="IPR037274">
    <property type="entry name" value="Znf_CHY_sf"/>
</dbReference>
<dbReference type="Pfam" id="PF05495">
    <property type="entry name" value="zf-CHY"/>
    <property type="match status" value="1"/>
</dbReference>
<dbReference type="PANTHER" id="PTHR28082:SF1">
    <property type="entry name" value="HELPER OF TIM PROTEIN 13"/>
    <property type="match status" value="1"/>
</dbReference>
<evidence type="ECO:0000256" key="3">
    <source>
        <dbReference type="ARBA" id="ARBA00022833"/>
    </source>
</evidence>
<dbReference type="InterPro" id="IPR008913">
    <property type="entry name" value="Znf_CHY"/>
</dbReference>
<dbReference type="SUPFAM" id="SSF161219">
    <property type="entry name" value="CHY zinc finger-like"/>
    <property type="match status" value="1"/>
</dbReference>
<dbReference type="PROSITE" id="PS51266">
    <property type="entry name" value="ZF_CHY"/>
    <property type="match status" value="1"/>
</dbReference>
<protein>
    <recommendedName>
        <fullName evidence="4">CHY-type domain-containing protein</fullName>
    </recommendedName>
</protein>
<proteinExistence type="predicted"/>
<dbReference type="RefSeq" id="WP_022876041.1">
    <property type="nucleotide sequence ID" value="NZ_CP032549.1"/>
</dbReference>
<organism evidence="5 6">
    <name type="scientific">Glutamicibacter mishrai</name>
    <dbReference type="NCBI Taxonomy" id="1775880"/>
    <lineage>
        <taxon>Bacteria</taxon>
        <taxon>Bacillati</taxon>
        <taxon>Actinomycetota</taxon>
        <taxon>Actinomycetes</taxon>
        <taxon>Micrococcales</taxon>
        <taxon>Micrococcaceae</taxon>
        <taxon>Glutamicibacter</taxon>
    </lineage>
</organism>
<dbReference type="GO" id="GO:0008270">
    <property type="term" value="F:zinc ion binding"/>
    <property type="evidence" value="ECO:0007669"/>
    <property type="project" value="UniProtKB-KW"/>
</dbReference>
<evidence type="ECO:0000256" key="2">
    <source>
        <dbReference type="ARBA" id="ARBA00022771"/>
    </source>
</evidence>
<dbReference type="AlphaFoldDB" id="A0A6H0SJJ7"/>
<name>A0A6H0SJJ7_9MICC</name>
<dbReference type="GO" id="GO:0045041">
    <property type="term" value="P:protein import into mitochondrial intermembrane space"/>
    <property type="evidence" value="ECO:0007669"/>
    <property type="project" value="TreeGrafter"/>
</dbReference>
<keyword evidence="3" id="KW-0862">Zinc</keyword>
<evidence type="ECO:0000259" key="4">
    <source>
        <dbReference type="PROSITE" id="PS51266"/>
    </source>
</evidence>
<keyword evidence="6" id="KW-1185">Reference proteome</keyword>
<dbReference type="PIRSF" id="PIRSF017292">
    <property type="entry name" value="UCP017292_Znf_CHY"/>
    <property type="match status" value="1"/>
</dbReference>
<dbReference type="InterPro" id="IPR016694">
    <property type="entry name" value="UCP017292"/>
</dbReference>
<sequence>MATGVKLLGVQMDGQTRCAHYHQLRDVIALKHFCCDTYYPCHQCHAELAGHPARVWPASRFDQPAVLCGVCGTELSVDEYRAASSCPHCQALFNPGCSAHAHLYFEL</sequence>
<dbReference type="InterPro" id="IPR052604">
    <property type="entry name" value="Mito_Tim_assembly_helper"/>
</dbReference>
<feature type="domain" description="CHY-type" evidence="4">
    <location>
        <begin position="11"/>
        <end position="91"/>
    </location>
</feature>
<keyword evidence="2" id="KW-0863">Zinc-finger</keyword>
<evidence type="ECO:0000313" key="6">
    <source>
        <dbReference type="Proteomes" id="UP000502331"/>
    </source>
</evidence>
<dbReference type="Proteomes" id="UP000502331">
    <property type="component" value="Chromosome"/>
</dbReference>
<gene>
    <name evidence="5" type="ORF">D3791_04855</name>
</gene>
<accession>A0A6H0SJJ7</accession>
<dbReference type="PANTHER" id="PTHR28082">
    <property type="entry name" value="ZINC FINGER PROTEIN"/>
    <property type="match status" value="1"/>
</dbReference>